<sequence>MKTSIYLLIAFILVLAGTLVFGNFIMAKEYEAGHFDKPEMNRVPVKEIIEAAPGFHHISVDGTFNIYKKDLVTGEDKKVETWGNTRALNVFVIIAPNDTQRIVRNNYSKGCVSYNIKNDTLFVDLKIPEPLKYDYNGFNSASTIIYVNELESISSNKADLHLLNQSGQDDYPRSVSVSLNNQAYAFMSHYFVDTLRLDVSNNSSAQIDTSCNIKTLFSNVNGGEMIVPTKYWSQIKDKESIMLKYNK</sequence>
<gene>
    <name evidence="1" type="ORF">COR50_01835</name>
</gene>
<accession>A0A291QQ51</accession>
<protein>
    <submittedName>
        <fullName evidence="1">Uncharacterized protein</fullName>
    </submittedName>
</protein>
<dbReference type="Gene3D" id="2.160.20.120">
    <property type="match status" value="1"/>
</dbReference>
<dbReference type="AlphaFoldDB" id="A0A291QQ51"/>
<dbReference type="EMBL" id="CP023777">
    <property type="protein sequence ID" value="ATL46002.1"/>
    <property type="molecule type" value="Genomic_DNA"/>
</dbReference>
<dbReference type="KEGG" id="cbae:COR50_01835"/>
<organism evidence="1 2">
    <name type="scientific">Chitinophaga caeni</name>
    <dbReference type="NCBI Taxonomy" id="2029983"/>
    <lineage>
        <taxon>Bacteria</taxon>
        <taxon>Pseudomonadati</taxon>
        <taxon>Bacteroidota</taxon>
        <taxon>Chitinophagia</taxon>
        <taxon>Chitinophagales</taxon>
        <taxon>Chitinophagaceae</taxon>
        <taxon>Chitinophaga</taxon>
    </lineage>
</organism>
<keyword evidence="2" id="KW-1185">Reference proteome</keyword>
<reference evidence="1 2" key="1">
    <citation type="submission" date="2017-10" db="EMBL/GenBank/DDBJ databases">
        <title>Paenichitinophaga pekingensis gen. nov., sp. nov., isolated from activated sludge.</title>
        <authorList>
            <person name="Jin D."/>
            <person name="Kong X."/>
            <person name="Deng Y."/>
            <person name="Bai Z."/>
        </authorList>
    </citation>
    <scope>NUCLEOTIDE SEQUENCE [LARGE SCALE GENOMIC DNA]</scope>
    <source>
        <strain evidence="1 2">13</strain>
    </source>
</reference>
<proteinExistence type="predicted"/>
<dbReference type="Proteomes" id="UP000220133">
    <property type="component" value="Chromosome"/>
</dbReference>
<evidence type="ECO:0000313" key="1">
    <source>
        <dbReference type="EMBL" id="ATL46002.1"/>
    </source>
</evidence>
<evidence type="ECO:0000313" key="2">
    <source>
        <dbReference type="Proteomes" id="UP000220133"/>
    </source>
</evidence>
<dbReference type="RefSeq" id="WP_098192392.1">
    <property type="nucleotide sequence ID" value="NZ_CP023777.1"/>
</dbReference>
<name>A0A291QQ51_9BACT</name>